<organism evidence="5 6">
    <name type="scientific">Halocaridina rubra</name>
    <name type="common">Hawaiian red shrimp</name>
    <dbReference type="NCBI Taxonomy" id="373956"/>
    <lineage>
        <taxon>Eukaryota</taxon>
        <taxon>Metazoa</taxon>
        <taxon>Ecdysozoa</taxon>
        <taxon>Arthropoda</taxon>
        <taxon>Crustacea</taxon>
        <taxon>Multicrustacea</taxon>
        <taxon>Malacostraca</taxon>
        <taxon>Eumalacostraca</taxon>
        <taxon>Eucarida</taxon>
        <taxon>Decapoda</taxon>
        <taxon>Pleocyemata</taxon>
        <taxon>Caridea</taxon>
        <taxon>Atyoidea</taxon>
        <taxon>Atyidae</taxon>
        <taxon>Halocaridina</taxon>
    </lineage>
</organism>
<gene>
    <name evidence="5" type="ORF">SK128_020021</name>
</gene>
<proteinExistence type="inferred from homology"/>
<dbReference type="GO" id="GO:0051082">
    <property type="term" value="F:unfolded protein binding"/>
    <property type="evidence" value="ECO:0007669"/>
    <property type="project" value="TreeGrafter"/>
</dbReference>
<dbReference type="SUPFAM" id="SSF49764">
    <property type="entry name" value="HSP20-like chaperones"/>
    <property type="match status" value="3"/>
</dbReference>
<dbReference type="GO" id="GO:0005634">
    <property type="term" value="C:nucleus"/>
    <property type="evidence" value="ECO:0007669"/>
    <property type="project" value="TreeGrafter"/>
</dbReference>
<dbReference type="Proteomes" id="UP001381693">
    <property type="component" value="Unassembled WGS sequence"/>
</dbReference>
<feature type="domain" description="SHSP" evidence="4">
    <location>
        <begin position="94"/>
        <end position="203"/>
    </location>
</feature>
<feature type="region of interest" description="Disordered" evidence="3">
    <location>
        <begin position="503"/>
        <end position="562"/>
    </location>
</feature>
<comment type="similarity">
    <text evidence="1 2">Belongs to the small heat shock protein (HSP20) family.</text>
</comment>
<feature type="compositionally biased region" description="Low complexity" evidence="3">
    <location>
        <begin position="207"/>
        <end position="223"/>
    </location>
</feature>
<dbReference type="InterPro" id="IPR008978">
    <property type="entry name" value="HSP20-like_chaperone"/>
</dbReference>
<dbReference type="CDD" id="cd06526">
    <property type="entry name" value="metazoan_ACD"/>
    <property type="match status" value="3"/>
</dbReference>
<dbReference type="GO" id="GO:0009408">
    <property type="term" value="P:response to heat"/>
    <property type="evidence" value="ECO:0007669"/>
    <property type="project" value="TreeGrafter"/>
</dbReference>
<accession>A0AAN8WNM3</accession>
<dbReference type="EMBL" id="JAXCGZ010018892">
    <property type="protein sequence ID" value="KAK7067256.1"/>
    <property type="molecule type" value="Genomic_DNA"/>
</dbReference>
<dbReference type="PROSITE" id="PS01031">
    <property type="entry name" value="SHSP"/>
    <property type="match status" value="3"/>
</dbReference>
<dbReference type="InterPro" id="IPR001436">
    <property type="entry name" value="Alpha-crystallin/sHSP_animal"/>
</dbReference>
<feature type="domain" description="SHSP" evidence="4">
    <location>
        <begin position="712"/>
        <end position="821"/>
    </location>
</feature>
<feature type="compositionally biased region" description="Basic and acidic residues" evidence="3">
    <location>
        <begin position="623"/>
        <end position="637"/>
    </location>
</feature>
<feature type="region of interest" description="Disordered" evidence="3">
    <location>
        <begin position="818"/>
        <end position="872"/>
    </location>
</feature>
<comment type="caution">
    <text evidence="5">The sequence shown here is derived from an EMBL/GenBank/DDBJ whole genome shotgun (WGS) entry which is preliminary data.</text>
</comment>
<feature type="region of interest" description="Disordered" evidence="3">
    <location>
        <begin position="204"/>
        <end position="230"/>
    </location>
</feature>
<dbReference type="GO" id="GO:0005737">
    <property type="term" value="C:cytoplasm"/>
    <property type="evidence" value="ECO:0007669"/>
    <property type="project" value="TreeGrafter"/>
</dbReference>
<dbReference type="Pfam" id="PF00011">
    <property type="entry name" value="HSP20"/>
    <property type="match status" value="3"/>
</dbReference>
<dbReference type="AlphaFoldDB" id="A0AAN8WNM3"/>
<dbReference type="InterPro" id="IPR002068">
    <property type="entry name" value="A-crystallin/Hsp20_dom"/>
</dbReference>
<reference evidence="5 6" key="1">
    <citation type="submission" date="2023-11" db="EMBL/GenBank/DDBJ databases">
        <title>Halocaridina rubra genome assembly.</title>
        <authorList>
            <person name="Smith C."/>
        </authorList>
    </citation>
    <scope>NUCLEOTIDE SEQUENCE [LARGE SCALE GENOMIC DNA]</scope>
    <source>
        <strain evidence="5">EP-1</strain>
        <tissue evidence="5">Whole</tissue>
    </source>
</reference>
<keyword evidence="6" id="KW-1185">Reference proteome</keyword>
<sequence>MAPIHKERSTSMYSSSAARPVSCSCRDALDDWEWSLPITRRGHFFQDSFFENARSNFDDAIRDILGKWDATSMLNDVFQDRTNNFRRYRQLRNREMKEENQAVNVTSDNTSHKIVLDVHDFSEGDVKVKVIGEREVLVEGQIENKKEEASSVSMGKFSRRFLLPDDVDVDAISSVMSQDGILTIVAPKKKNLHSQEKARIILHKEATSNSASQASKSTAKSTQESFYQTSKCNETQSETESEKYCENCYKKLQSTNKKAQDAVQEKIQIPVQNYTTKQNNTTAQTDLRTKEVTESMEKADAQTCQAGAASSSYNCKVSEEAATVQDTNHSLGSQNTSRNIPISVNFSTLPITRRGLFFNDSIFENSRGDFLSAVQDVLSKWGERSSFMDDLTSYRHLRSRDLREENQAMKMSEDESSHKFVLDVHDFMNGGEVNVKAINAREIVVEGHIEKQEGGAKSVKRFFKRFAVPGDIILEDVSSVMSTDGVLTITAPKKPPTIQIRDVTSPIRTEKSQESSGERQSESNVKRQNEKQSSEVHFAKSKEEKCELNSSRHTTSAAASDAHAYQETQKCMNNEHIIPVRLESLAKDVKINNQYTSDNSQEELIKKTSKSPVSQQTSNVSKSENHTEQNRREIKIKQIDAASSTDCETKNEALETNSSGRYLPITRRGSFLTDSFFHDSRQSFQQAVKDVLIKFNEKSYPDDLTAYRGLRQRNLTFENQACNVHEDECCHKVVIDARDFINGDISVSVIGEKELVIEGKNENKKDAASSSLSFCRRFLLPDSVDIQSITSAISSDGVLTVESPKRKGSSICNNVQKMSSEAHAKQESHSDSGHSWEEQSVKESSEQSEGFSSRCINKSYRSHQEQSFKNTF</sequence>
<evidence type="ECO:0000313" key="5">
    <source>
        <dbReference type="EMBL" id="KAK7067256.1"/>
    </source>
</evidence>
<feature type="compositionally biased region" description="Low complexity" evidence="3">
    <location>
        <begin position="551"/>
        <end position="562"/>
    </location>
</feature>
<dbReference type="PANTHER" id="PTHR45640">
    <property type="entry name" value="HEAT SHOCK PROTEIN HSP-12.2-RELATED"/>
    <property type="match status" value="1"/>
</dbReference>
<name>A0AAN8WNM3_HALRR</name>
<dbReference type="Gene3D" id="2.60.40.790">
    <property type="match status" value="3"/>
</dbReference>
<evidence type="ECO:0000259" key="4">
    <source>
        <dbReference type="PROSITE" id="PS01031"/>
    </source>
</evidence>
<feature type="region of interest" description="Disordered" evidence="3">
    <location>
        <begin position="599"/>
        <end position="637"/>
    </location>
</feature>
<evidence type="ECO:0000256" key="1">
    <source>
        <dbReference type="PROSITE-ProRule" id="PRU00285"/>
    </source>
</evidence>
<dbReference type="PANTHER" id="PTHR45640:SF26">
    <property type="entry name" value="RE23625P"/>
    <property type="match status" value="1"/>
</dbReference>
<feature type="compositionally biased region" description="Basic and acidic residues" evidence="3">
    <location>
        <begin position="508"/>
        <end position="547"/>
    </location>
</feature>
<feature type="compositionally biased region" description="Polar residues" evidence="3">
    <location>
        <begin position="610"/>
        <end position="622"/>
    </location>
</feature>
<feature type="compositionally biased region" description="Basic and acidic residues" evidence="3">
    <location>
        <begin position="820"/>
        <end position="845"/>
    </location>
</feature>
<protein>
    <recommendedName>
        <fullName evidence="4">SHSP domain-containing protein</fullName>
    </recommendedName>
</protein>
<dbReference type="GO" id="GO:0042026">
    <property type="term" value="P:protein refolding"/>
    <property type="evidence" value="ECO:0007669"/>
    <property type="project" value="TreeGrafter"/>
</dbReference>
<evidence type="ECO:0000256" key="3">
    <source>
        <dbReference type="SAM" id="MobiDB-lite"/>
    </source>
</evidence>
<feature type="domain" description="SHSP" evidence="4">
    <location>
        <begin position="400"/>
        <end position="510"/>
    </location>
</feature>
<evidence type="ECO:0000313" key="6">
    <source>
        <dbReference type="Proteomes" id="UP001381693"/>
    </source>
</evidence>
<evidence type="ECO:0000256" key="2">
    <source>
        <dbReference type="RuleBase" id="RU003616"/>
    </source>
</evidence>